<evidence type="ECO:0000256" key="8">
    <source>
        <dbReference type="SAM" id="Coils"/>
    </source>
</evidence>
<evidence type="ECO:0000256" key="6">
    <source>
        <dbReference type="ARBA" id="ARBA00023136"/>
    </source>
</evidence>
<keyword evidence="2 7" id="KW-0813">Transport</keyword>
<feature type="compositionally biased region" description="Polar residues" evidence="9">
    <location>
        <begin position="206"/>
        <end position="215"/>
    </location>
</feature>
<evidence type="ECO:0000256" key="4">
    <source>
        <dbReference type="ARBA" id="ARBA00022989"/>
    </source>
</evidence>
<dbReference type="AlphaFoldDB" id="A0A2G4T723"/>
<evidence type="ECO:0000313" key="11">
    <source>
        <dbReference type="Proteomes" id="UP000242254"/>
    </source>
</evidence>
<dbReference type="InterPro" id="IPR051143">
    <property type="entry name" value="TrkH_K-transport"/>
</dbReference>
<dbReference type="GeneID" id="35439082"/>
<comment type="subcellular location">
    <subcellularLocation>
        <location evidence="1">Membrane</location>
        <topology evidence="1">Multi-pass membrane protein</topology>
    </subcellularLocation>
</comment>
<keyword evidence="11" id="KW-1185">Reference proteome</keyword>
<dbReference type="RefSeq" id="XP_023470194.1">
    <property type="nucleotide sequence ID" value="XM_023608092.1"/>
</dbReference>
<keyword evidence="7" id="KW-0630">Potassium</keyword>
<feature type="transmembrane region" description="Helical" evidence="7">
    <location>
        <begin position="81"/>
        <end position="102"/>
    </location>
</feature>
<name>A0A2G4T723_RHIZD</name>
<accession>A0A2G4T723</accession>
<feature type="transmembrane region" description="Helical" evidence="7">
    <location>
        <begin position="21"/>
        <end position="42"/>
    </location>
</feature>
<organism evidence="10 11">
    <name type="scientific">Rhizopus microsporus ATCC 52813</name>
    <dbReference type="NCBI Taxonomy" id="1340429"/>
    <lineage>
        <taxon>Eukaryota</taxon>
        <taxon>Fungi</taxon>
        <taxon>Fungi incertae sedis</taxon>
        <taxon>Mucoromycota</taxon>
        <taxon>Mucoromycotina</taxon>
        <taxon>Mucoromycetes</taxon>
        <taxon>Mucorales</taxon>
        <taxon>Mucorineae</taxon>
        <taxon>Rhizopodaceae</taxon>
        <taxon>Rhizopus</taxon>
    </lineage>
</organism>
<dbReference type="Pfam" id="PF02386">
    <property type="entry name" value="TrkH"/>
    <property type="match status" value="1"/>
</dbReference>
<dbReference type="GO" id="GO:1990573">
    <property type="term" value="P:potassium ion import across plasma membrane"/>
    <property type="evidence" value="ECO:0007669"/>
    <property type="project" value="TreeGrafter"/>
</dbReference>
<keyword evidence="4 7" id="KW-1133">Transmembrane helix</keyword>
<proteinExistence type="inferred from homology"/>
<dbReference type="STRING" id="1340429.A0A2G4T723"/>
<feature type="compositionally biased region" description="Polar residues" evidence="9">
    <location>
        <begin position="261"/>
        <end position="272"/>
    </location>
</feature>
<dbReference type="InterPro" id="IPR003445">
    <property type="entry name" value="Cat_transpt"/>
</dbReference>
<dbReference type="Proteomes" id="UP000242254">
    <property type="component" value="Unassembled WGS sequence"/>
</dbReference>
<evidence type="ECO:0000256" key="7">
    <source>
        <dbReference type="PIRNR" id="PIRNR002450"/>
    </source>
</evidence>
<evidence type="ECO:0000256" key="1">
    <source>
        <dbReference type="ARBA" id="ARBA00004141"/>
    </source>
</evidence>
<dbReference type="PANTHER" id="PTHR31064">
    <property type="entry name" value="POTASSIUM TRANSPORT PROTEIN DDB_G0292412-RELATED"/>
    <property type="match status" value="1"/>
</dbReference>
<reference evidence="10 11" key="1">
    <citation type="journal article" date="2016" name="Proc. Natl. Acad. Sci. U.S.A.">
        <title>Lipid metabolic changes in an early divergent fungus govern the establishment of a mutualistic symbiosis with endobacteria.</title>
        <authorList>
            <person name="Lastovetsky O.A."/>
            <person name="Gaspar M.L."/>
            <person name="Mondo S.J."/>
            <person name="LaButti K.M."/>
            <person name="Sandor L."/>
            <person name="Grigoriev I.V."/>
            <person name="Henry S.A."/>
            <person name="Pawlowska T.E."/>
        </authorList>
    </citation>
    <scope>NUCLEOTIDE SEQUENCE [LARGE SCALE GENOMIC DNA]</scope>
    <source>
        <strain evidence="10 11">ATCC 52813</strain>
    </source>
</reference>
<dbReference type="PIRSF" id="PIRSF002450">
    <property type="entry name" value="K+_transpter_TRK"/>
    <property type="match status" value="1"/>
</dbReference>
<evidence type="ECO:0000256" key="3">
    <source>
        <dbReference type="ARBA" id="ARBA00022692"/>
    </source>
</evidence>
<protein>
    <recommendedName>
        <fullName evidence="7">Potassium transport protein</fullName>
    </recommendedName>
</protein>
<feature type="compositionally biased region" description="Basic and acidic residues" evidence="9">
    <location>
        <begin position="171"/>
        <end position="186"/>
    </location>
</feature>
<keyword evidence="3 7" id="KW-0812">Transmembrane</keyword>
<evidence type="ECO:0000313" key="10">
    <source>
        <dbReference type="EMBL" id="PHZ16486.1"/>
    </source>
</evidence>
<keyword evidence="6 7" id="KW-0472">Membrane</keyword>
<feature type="transmembrane region" description="Helical" evidence="7">
    <location>
        <begin position="410"/>
        <end position="438"/>
    </location>
</feature>
<dbReference type="GO" id="GO:0005886">
    <property type="term" value="C:plasma membrane"/>
    <property type="evidence" value="ECO:0007669"/>
    <property type="project" value="InterPro"/>
</dbReference>
<dbReference type="GO" id="GO:0030007">
    <property type="term" value="P:intracellular potassium ion homeostasis"/>
    <property type="evidence" value="ECO:0007669"/>
    <property type="project" value="UniProtKB-UniRule"/>
</dbReference>
<feature type="compositionally biased region" description="Polar residues" evidence="9">
    <location>
        <begin position="225"/>
        <end position="246"/>
    </location>
</feature>
<comment type="caution">
    <text evidence="7">Lacks conserved residue(s) required for the propagation of feature annotation.</text>
</comment>
<sequence length="767" mass="88065">MSFKKNKIGVAIYQFWDTKIHFLELHYLYILILIFITSGLYYCQPGTDWNYVDALFMATTGSTNTGLNTIPMSQMSTYHMIILYFSTFLGNHVLISFFVVMVRRYYFSKRFEDVLLENQRRKEEYKKLKKQRQEQEQQEKTMFDPIRRRMSLLSIRSTPVQTSKRFSVFKKDSRRRSFDTQSDKVVDSPQEFSAIQMGRLDEENNEPVSRRSSGVSPLDHDTASEHNASSSHTTSENNTDSTATDMNNNSNISNKNSSSIPHNQQITFSEDTNILRERERRKFQQQSHREDDLAPLHRTNSEFEIMSRPVAKSELTRRERYRIGGTEYRALDMLARIVPLYYLGFVISFGFFFRIYVAASSYAQEVLETSNPTGPVNAWFFSFFMSLSSFTNLGLNHLDASMTPFQNAPCPLILSIILILVGNTAYAIMLRFIIWVFYQLTPRSKVMLRETFKYLLDHPRRCYTTLFPSTQTWWLFIILVIITVIELICFLALNYWLPVLSGITWGSRFLDGLFQSVATRNAGFSVVNLADINPGTQIVYIVAMYISVYPVAISMRNSNVYQERALGIFRGENEEPQQFSENELSEAPFIRLKRHSTITSIANHSKKLLKGPDFFVITQIQRQLTSDICWVITGIFLICVIEAQSIMSPSPVTTATVIYECVSAFGNVGASTGYPNTSTSQAGQYRTLSKLVLIALMYRGRHRGLPASIDRSILLPSDTLAQKEKEDELRRRATSFSTYCETGSSAYPNARENSIQGQLIYTRSCTL</sequence>
<evidence type="ECO:0000256" key="5">
    <source>
        <dbReference type="ARBA" id="ARBA00023065"/>
    </source>
</evidence>
<feature type="coiled-coil region" evidence="8">
    <location>
        <begin position="111"/>
        <end position="141"/>
    </location>
</feature>
<evidence type="ECO:0000256" key="9">
    <source>
        <dbReference type="SAM" id="MobiDB-lite"/>
    </source>
</evidence>
<comment type="similarity">
    <text evidence="7">Belongs to the TrkH potassium transport family.</text>
</comment>
<feature type="region of interest" description="Disordered" evidence="9">
    <location>
        <begin position="171"/>
        <end position="274"/>
    </location>
</feature>
<gene>
    <name evidence="10" type="ORF">RHIMIDRAFT_234086</name>
</gene>
<feature type="compositionally biased region" description="Low complexity" evidence="9">
    <location>
        <begin position="247"/>
        <end position="260"/>
    </location>
</feature>
<dbReference type="GO" id="GO:0140107">
    <property type="term" value="F:high-affinity potassium ion transmembrane transporter activity"/>
    <property type="evidence" value="ECO:0007669"/>
    <property type="project" value="TreeGrafter"/>
</dbReference>
<keyword evidence="7" id="KW-0633">Potassium transport</keyword>
<dbReference type="PANTHER" id="PTHR31064:SF30">
    <property type="entry name" value="HIGH-AFFINITY POTASSIUM TRANSPORT PROTEIN-RELATED"/>
    <property type="match status" value="1"/>
</dbReference>
<keyword evidence="8" id="KW-0175">Coiled coil</keyword>
<evidence type="ECO:0000256" key="2">
    <source>
        <dbReference type="ARBA" id="ARBA00022448"/>
    </source>
</evidence>
<feature type="transmembrane region" description="Helical" evidence="7">
    <location>
        <begin position="340"/>
        <end position="359"/>
    </location>
</feature>
<feature type="transmembrane region" description="Helical" evidence="7">
    <location>
        <begin position="473"/>
        <end position="497"/>
    </location>
</feature>
<dbReference type="EMBL" id="KZ303843">
    <property type="protein sequence ID" value="PHZ16486.1"/>
    <property type="molecule type" value="Genomic_DNA"/>
</dbReference>
<dbReference type="InterPro" id="IPR015958">
    <property type="entry name" value="Trk1_fungi"/>
</dbReference>
<keyword evidence="5 7" id="KW-0406">Ion transport</keyword>